<gene>
    <name evidence="2" type="ORF">SAPINGB_P001192</name>
</gene>
<dbReference type="GeneID" id="43580015"/>
<feature type="compositionally biased region" description="Basic and acidic residues" evidence="1">
    <location>
        <begin position="165"/>
        <end position="177"/>
    </location>
</feature>
<accession>A0A5E8B520</accession>
<organism evidence="2 3">
    <name type="scientific">Magnusiomyces paraingens</name>
    <dbReference type="NCBI Taxonomy" id="2606893"/>
    <lineage>
        <taxon>Eukaryota</taxon>
        <taxon>Fungi</taxon>
        <taxon>Dikarya</taxon>
        <taxon>Ascomycota</taxon>
        <taxon>Saccharomycotina</taxon>
        <taxon>Dipodascomycetes</taxon>
        <taxon>Dipodascales</taxon>
        <taxon>Dipodascaceae</taxon>
        <taxon>Magnusiomyces</taxon>
    </lineage>
</organism>
<feature type="compositionally biased region" description="Basic and acidic residues" evidence="1">
    <location>
        <begin position="184"/>
        <end position="208"/>
    </location>
</feature>
<dbReference type="AlphaFoldDB" id="A0A5E8B520"/>
<keyword evidence="3" id="KW-1185">Reference proteome</keyword>
<evidence type="ECO:0000256" key="1">
    <source>
        <dbReference type="SAM" id="MobiDB-lite"/>
    </source>
</evidence>
<reference evidence="2 3" key="1">
    <citation type="submission" date="2019-09" db="EMBL/GenBank/DDBJ databases">
        <authorList>
            <person name="Brejova B."/>
        </authorList>
    </citation>
    <scope>NUCLEOTIDE SEQUENCE [LARGE SCALE GENOMIC DNA]</scope>
</reference>
<evidence type="ECO:0000313" key="3">
    <source>
        <dbReference type="Proteomes" id="UP000398389"/>
    </source>
</evidence>
<protein>
    <submittedName>
        <fullName evidence="2">Uncharacterized protein</fullName>
    </submittedName>
</protein>
<dbReference type="Proteomes" id="UP000398389">
    <property type="component" value="Unassembled WGS sequence"/>
</dbReference>
<feature type="region of interest" description="Disordered" evidence="1">
    <location>
        <begin position="148"/>
        <end position="208"/>
    </location>
</feature>
<sequence>MTSVLSIYGNNSEEKHGWLASKVIHKVKSKGRLYMAKKAFKYISEFLTIVKMDSYEQAFYAKSFALPIPQEKLSQLEPSQFQSYWDSGYISFLEKDEAKEILKSHGTKDLFSKKERKAFIKSIEYGAGNSLAVCINSIYKNLSDNSYFEKSDEEEEQEEQEEAAEGVKPEESTELKNDVVANLETKESKTEESNTEESAPKLEKLKKPQEKELLNEKINSSDTFFFNILTLYYMSQVYHANKSNEAMKDYAEALKENVVITPETNVYDFKGNQVSLKELGKYRSHSSEYNMLPLAEEGTPTGYKINGVLRKPEELWKYITVEQSSL</sequence>
<name>A0A5E8B520_9ASCO</name>
<evidence type="ECO:0000313" key="2">
    <source>
        <dbReference type="EMBL" id="VVT46395.1"/>
    </source>
</evidence>
<dbReference type="RefSeq" id="XP_031851806.1">
    <property type="nucleotide sequence ID" value="XM_031995915.1"/>
</dbReference>
<dbReference type="EMBL" id="CABVLU010000001">
    <property type="protein sequence ID" value="VVT46395.1"/>
    <property type="molecule type" value="Genomic_DNA"/>
</dbReference>
<feature type="compositionally biased region" description="Acidic residues" evidence="1">
    <location>
        <begin position="151"/>
        <end position="164"/>
    </location>
</feature>
<proteinExistence type="predicted"/>